<protein>
    <submittedName>
        <fullName evidence="4">Transposase, IS116/IS110/IS902 family</fullName>
    </submittedName>
</protein>
<reference evidence="4 5" key="1">
    <citation type="journal article" date="2008" name="Proc. Natl. Acad. Sci. U.S.A.">
        <title>Niche adaptation and genome expansion in the chlorophyll d-producing cyanobacterium Acaryochloris marina.</title>
        <authorList>
            <person name="Swingley W.D."/>
            <person name="Chen M."/>
            <person name="Cheung P.C."/>
            <person name="Conrad A.L."/>
            <person name="Dejesa L.C."/>
            <person name="Hao J."/>
            <person name="Honchak B.M."/>
            <person name="Karbach L.E."/>
            <person name="Kurdoglu A."/>
            <person name="Lahiri S."/>
            <person name="Mastrian S.D."/>
            <person name="Miyashita H."/>
            <person name="Page L."/>
            <person name="Ramakrishna P."/>
            <person name="Satoh S."/>
            <person name="Sattley W.M."/>
            <person name="Shimada Y."/>
            <person name="Taylor H.L."/>
            <person name="Tomo T."/>
            <person name="Tsuchiya T."/>
            <person name="Wang Z.T."/>
            <person name="Raymond J."/>
            <person name="Mimuro M."/>
            <person name="Blankenship R.E."/>
            <person name="Touchman J.W."/>
        </authorList>
    </citation>
    <scope>NUCLEOTIDE SEQUENCE [LARGE SCALE GENOMIC DNA]</scope>
    <source>
        <strain evidence="5">MBIC 11017</strain>
    </source>
</reference>
<dbReference type="GO" id="GO:0006313">
    <property type="term" value="P:DNA transposition"/>
    <property type="evidence" value="ECO:0007669"/>
    <property type="project" value="InterPro"/>
</dbReference>
<dbReference type="InterPro" id="IPR003346">
    <property type="entry name" value="Transposase_20"/>
</dbReference>
<dbReference type="HOGENOM" id="CLU_036902_5_1_3"/>
<dbReference type="RefSeq" id="WP_012166168.1">
    <property type="nucleotide sequence ID" value="NC_009925.1"/>
</dbReference>
<dbReference type="NCBIfam" id="NF033542">
    <property type="entry name" value="transpos_IS110"/>
    <property type="match status" value="1"/>
</dbReference>
<sequence>MIDTKCWVGIDVSKQNLDIHIRPSGHIFQHPNDKDGISALVASLESVSIERIVLEATGGMELPAAVALSQAGMAVAVVNPRQARDFAKATGQIAKTDTIDAAILAHFAEAIRPETRPLASEESQLLGELVTRRHQIVDMITAEKNRLAAMHGPMKEHIEQHIEWLKTQLNELDEQLQRTIRQTPVWCEQAKLLKSVPGVGDVLSSVLLVDLPELGKLDSRKIACLVGLAPLNRDSGKFRGKRMIWGGRGRVRTALYMPTLVAIRYNPVLKAFYERLVGQGKPKKVALTACMRKLLIILNAMVKNNQQWNPEMARGA</sequence>
<dbReference type="GO" id="GO:0004803">
    <property type="term" value="F:transposase activity"/>
    <property type="evidence" value="ECO:0007669"/>
    <property type="project" value="InterPro"/>
</dbReference>
<dbReference type="PANTHER" id="PTHR33055:SF13">
    <property type="entry name" value="TRANSPOSASE"/>
    <property type="match status" value="1"/>
</dbReference>
<dbReference type="GO" id="GO:0003677">
    <property type="term" value="F:DNA binding"/>
    <property type="evidence" value="ECO:0007669"/>
    <property type="project" value="InterPro"/>
</dbReference>
<organism evidence="4 5">
    <name type="scientific">Acaryochloris marina (strain MBIC 11017)</name>
    <dbReference type="NCBI Taxonomy" id="329726"/>
    <lineage>
        <taxon>Bacteria</taxon>
        <taxon>Bacillati</taxon>
        <taxon>Cyanobacteriota</taxon>
        <taxon>Cyanophyceae</taxon>
        <taxon>Acaryochloridales</taxon>
        <taxon>Acaryochloridaceae</taxon>
        <taxon>Acaryochloris</taxon>
    </lineage>
</organism>
<dbReference type="KEGG" id="amr:AM1_6037"/>
<dbReference type="EMBL" id="CP000828">
    <property type="protein sequence ID" value="ABW30969.1"/>
    <property type="molecule type" value="Genomic_DNA"/>
</dbReference>
<dbReference type="AlphaFoldDB" id="B0C2T1"/>
<dbReference type="eggNOG" id="COG3547">
    <property type="taxonomic scope" value="Bacteria"/>
</dbReference>
<feature type="domain" description="Transposase IS116/IS110/IS902 C-terminal" evidence="3">
    <location>
        <begin position="190"/>
        <end position="274"/>
    </location>
</feature>
<dbReference type="Proteomes" id="UP000000268">
    <property type="component" value="Chromosome"/>
</dbReference>
<dbReference type="PANTHER" id="PTHR33055">
    <property type="entry name" value="TRANSPOSASE FOR INSERTION SEQUENCE ELEMENT IS1111A"/>
    <property type="match status" value="1"/>
</dbReference>
<accession>B0C2T1</accession>
<dbReference type="Pfam" id="PF02371">
    <property type="entry name" value="Transposase_20"/>
    <property type="match status" value="1"/>
</dbReference>
<proteinExistence type="predicted"/>
<evidence type="ECO:0000259" key="2">
    <source>
        <dbReference type="Pfam" id="PF01548"/>
    </source>
</evidence>
<keyword evidence="1" id="KW-0175">Coiled coil</keyword>
<dbReference type="Pfam" id="PF01548">
    <property type="entry name" value="DEDD_Tnp_IS110"/>
    <property type="match status" value="1"/>
</dbReference>
<dbReference type="InterPro" id="IPR002525">
    <property type="entry name" value="Transp_IS110-like_N"/>
</dbReference>
<evidence type="ECO:0000259" key="3">
    <source>
        <dbReference type="Pfam" id="PF02371"/>
    </source>
</evidence>
<evidence type="ECO:0000313" key="5">
    <source>
        <dbReference type="Proteomes" id="UP000000268"/>
    </source>
</evidence>
<gene>
    <name evidence="4" type="ordered locus">AM1_6037</name>
</gene>
<evidence type="ECO:0000256" key="1">
    <source>
        <dbReference type="SAM" id="Coils"/>
    </source>
</evidence>
<feature type="domain" description="Transposase IS110-like N-terminal" evidence="2">
    <location>
        <begin position="8"/>
        <end position="149"/>
    </location>
</feature>
<keyword evidence="5" id="KW-1185">Reference proteome</keyword>
<dbReference type="InterPro" id="IPR047650">
    <property type="entry name" value="Transpos_IS110"/>
</dbReference>
<name>B0C2T1_ACAM1</name>
<feature type="coiled-coil region" evidence="1">
    <location>
        <begin position="155"/>
        <end position="182"/>
    </location>
</feature>
<evidence type="ECO:0000313" key="4">
    <source>
        <dbReference type="EMBL" id="ABW30969.1"/>
    </source>
</evidence>